<reference evidence="2 3" key="1">
    <citation type="submission" date="2018-04" db="EMBL/GenBank/DDBJ databases">
        <title>Halococcoides cellulosivorans gen. nov., sp. nov., an extremely halophilic cellulose-utilizing haloarchaeon from hypersaline lakes.</title>
        <authorList>
            <person name="Sorokin D.Y."/>
            <person name="Toshchakov S.V."/>
            <person name="Samarov N.I."/>
            <person name="Korzhenkov A."/>
            <person name="Kublanov I.V."/>
        </authorList>
    </citation>
    <scope>NUCLEOTIDE SEQUENCE [LARGE SCALE GENOMIC DNA]</scope>
    <source>
        <strain evidence="2 3">HArcel1</strain>
    </source>
</reference>
<sequence>MTLSAKDNVKTLLLTLYIRMVENRGQRFKEIARTVRNRDAGRCLHCDEPEREEFLSVHHLVPESDISDEFDPHLPVNLVTLCRECHSKFENQSLPSQLRQLDIEEHSDLMITDAERRALNKRLKQIGTEIRKVKKISKSESRELYEYYVDRNGAQSGLSDFK</sequence>
<dbReference type="CDD" id="cd00085">
    <property type="entry name" value="HNHc"/>
    <property type="match status" value="1"/>
</dbReference>
<dbReference type="Pfam" id="PF01844">
    <property type="entry name" value="HNH"/>
    <property type="match status" value="1"/>
</dbReference>
<dbReference type="GO" id="GO:0008270">
    <property type="term" value="F:zinc ion binding"/>
    <property type="evidence" value="ECO:0007669"/>
    <property type="project" value="InterPro"/>
</dbReference>
<dbReference type="RefSeq" id="WP_108383908.1">
    <property type="nucleotide sequence ID" value="NZ_CP028858.1"/>
</dbReference>
<evidence type="ECO:0000259" key="1">
    <source>
        <dbReference type="SMART" id="SM00507"/>
    </source>
</evidence>
<keyword evidence="3" id="KW-1185">Reference proteome</keyword>
<dbReference type="KEGG" id="harc:HARCEL1_12490"/>
<dbReference type="Gene3D" id="1.10.30.50">
    <property type="match status" value="1"/>
</dbReference>
<evidence type="ECO:0000313" key="3">
    <source>
        <dbReference type="Proteomes" id="UP000244727"/>
    </source>
</evidence>
<dbReference type="AlphaFoldDB" id="A0A2R4X3U3"/>
<dbReference type="GO" id="GO:0004519">
    <property type="term" value="F:endonuclease activity"/>
    <property type="evidence" value="ECO:0007669"/>
    <property type="project" value="InterPro"/>
</dbReference>
<dbReference type="InterPro" id="IPR003615">
    <property type="entry name" value="HNH_nuc"/>
</dbReference>
<evidence type="ECO:0000313" key="2">
    <source>
        <dbReference type="EMBL" id="AWB28460.1"/>
    </source>
</evidence>
<dbReference type="InterPro" id="IPR002711">
    <property type="entry name" value="HNH"/>
</dbReference>
<name>A0A2R4X3U3_9EURY</name>
<protein>
    <recommendedName>
        <fullName evidence="1">HNH nuclease domain-containing protein</fullName>
    </recommendedName>
</protein>
<dbReference type="GO" id="GO:0003676">
    <property type="term" value="F:nucleic acid binding"/>
    <property type="evidence" value="ECO:0007669"/>
    <property type="project" value="InterPro"/>
</dbReference>
<dbReference type="EMBL" id="CP028858">
    <property type="protein sequence ID" value="AWB28460.1"/>
    <property type="molecule type" value="Genomic_DNA"/>
</dbReference>
<dbReference type="SMART" id="SM00507">
    <property type="entry name" value="HNHc"/>
    <property type="match status" value="1"/>
</dbReference>
<feature type="domain" description="HNH nuclease" evidence="1">
    <location>
        <begin position="30"/>
        <end position="87"/>
    </location>
</feature>
<organism evidence="2 3">
    <name type="scientific">Halococcoides cellulosivorans</name>
    <dbReference type="NCBI Taxonomy" id="1679096"/>
    <lineage>
        <taxon>Archaea</taxon>
        <taxon>Methanobacteriati</taxon>
        <taxon>Methanobacteriota</taxon>
        <taxon>Stenosarchaea group</taxon>
        <taxon>Halobacteria</taxon>
        <taxon>Halobacteriales</taxon>
        <taxon>Haloarculaceae</taxon>
        <taxon>Halococcoides</taxon>
    </lineage>
</organism>
<dbReference type="GeneID" id="36513339"/>
<gene>
    <name evidence="2" type="ORF">HARCEL1_12490</name>
</gene>
<accession>A0A2R4X3U3</accession>
<dbReference type="Proteomes" id="UP000244727">
    <property type="component" value="Chromosome"/>
</dbReference>
<proteinExistence type="predicted"/>